<evidence type="ECO:0000256" key="2">
    <source>
        <dbReference type="SAM" id="Phobius"/>
    </source>
</evidence>
<feature type="compositionally biased region" description="Basic and acidic residues" evidence="1">
    <location>
        <begin position="225"/>
        <end position="242"/>
    </location>
</feature>
<proteinExistence type="predicted"/>
<name>A0A165FMZ1_XYLHT</name>
<keyword evidence="2" id="KW-0472">Membrane</keyword>
<dbReference type="RefSeq" id="XP_018186728.1">
    <property type="nucleotide sequence ID" value="XM_018335290.1"/>
</dbReference>
<dbReference type="InParanoid" id="A0A165FMZ1"/>
<accession>A0A165FMZ1</accession>
<gene>
    <name evidence="3" type="ORF">L228DRAFT_269569</name>
</gene>
<dbReference type="EMBL" id="KV407461">
    <property type="protein sequence ID" value="KZF21173.1"/>
    <property type="molecule type" value="Genomic_DNA"/>
</dbReference>
<evidence type="ECO:0000313" key="3">
    <source>
        <dbReference type="EMBL" id="KZF21173.1"/>
    </source>
</evidence>
<dbReference type="OrthoDB" id="5414285at2759"/>
<keyword evidence="2" id="KW-0812">Transmembrane</keyword>
<evidence type="ECO:0000313" key="4">
    <source>
        <dbReference type="Proteomes" id="UP000076632"/>
    </source>
</evidence>
<feature type="region of interest" description="Disordered" evidence="1">
    <location>
        <begin position="124"/>
        <end position="242"/>
    </location>
</feature>
<keyword evidence="2" id="KW-1133">Transmembrane helix</keyword>
<feature type="compositionally biased region" description="Low complexity" evidence="1">
    <location>
        <begin position="202"/>
        <end position="214"/>
    </location>
</feature>
<evidence type="ECO:0008006" key="5">
    <source>
        <dbReference type="Google" id="ProtNLM"/>
    </source>
</evidence>
<reference evidence="3 4" key="1">
    <citation type="journal article" date="2016" name="Fungal Biol.">
        <title>The genome of Xylona heveae provides a window into fungal endophytism.</title>
        <authorList>
            <person name="Gazis R."/>
            <person name="Kuo A."/>
            <person name="Riley R."/>
            <person name="LaButti K."/>
            <person name="Lipzen A."/>
            <person name="Lin J."/>
            <person name="Amirebrahimi M."/>
            <person name="Hesse C.N."/>
            <person name="Spatafora J.W."/>
            <person name="Henrissat B."/>
            <person name="Hainaut M."/>
            <person name="Grigoriev I.V."/>
            <person name="Hibbett D.S."/>
        </authorList>
    </citation>
    <scope>NUCLEOTIDE SEQUENCE [LARGE SCALE GENOMIC DNA]</scope>
    <source>
        <strain evidence="3 4">TC161</strain>
    </source>
</reference>
<feature type="transmembrane region" description="Helical" evidence="2">
    <location>
        <begin position="6"/>
        <end position="26"/>
    </location>
</feature>
<feature type="region of interest" description="Disordered" evidence="1">
    <location>
        <begin position="78"/>
        <end position="98"/>
    </location>
</feature>
<organism evidence="3 4">
    <name type="scientific">Xylona heveae (strain CBS 132557 / TC161)</name>
    <dbReference type="NCBI Taxonomy" id="1328760"/>
    <lineage>
        <taxon>Eukaryota</taxon>
        <taxon>Fungi</taxon>
        <taxon>Dikarya</taxon>
        <taxon>Ascomycota</taxon>
        <taxon>Pezizomycotina</taxon>
        <taxon>Xylonomycetes</taxon>
        <taxon>Xylonales</taxon>
        <taxon>Xylonaceae</taxon>
        <taxon>Xylona</taxon>
    </lineage>
</organism>
<evidence type="ECO:0000256" key="1">
    <source>
        <dbReference type="SAM" id="MobiDB-lite"/>
    </source>
</evidence>
<dbReference type="STRING" id="1328760.A0A165FMZ1"/>
<dbReference type="Proteomes" id="UP000076632">
    <property type="component" value="Unassembled WGS sequence"/>
</dbReference>
<feature type="compositionally biased region" description="Basic and acidic residues" evidence="1">
    <location>
        <begin position="166"/>
        <end position="186"/>
    </location>
</feature>
<protein>
    <recommendedName>
        <fullName evidence="5">Acid phosphatase-like protein</fullName>
    </recommendedName>
</protein>
<dbReference type="OMA" id="KNRNNRY"/>
<keyword evidence="4" id="KW-1185">Reference proteome</keyword>
<dbReference type="GeneID" id="28900427"/>
<sequence>MGHGFAIFIVIIVCVPLLAAVVWYMYRYMQAQRLGLPPPHINPFSHSDGISGDTGIAGWFNDKFRSIKNRRTAGGAYEGAVPRGARGGRRGPLDPDEAWDARVGTEADVYGPGGYYEEQELGLRDDHEPYGGSGYGYHGSGSNPDGARGRSRSRDVSDFVGGGQSELDRRYDEETTGRGRQPRDPFDDSNAAEAGHAGMNLRSVSPRPVEVEPPILNPKTASGRGNEDGANERRSIFSEHMS</sequence>
<dbReference type="AlphaFoldDB" id="A0A165FMZ1"/>